<sequence length="324" mass="38423">MNEQSHYKQAKTKTKDKQGKAKRLKIISSTSGEIMIKQDNLLQECYQLYKNVNIKIEELKEDHNNGGLQRKRPQHWGRLLALVLYKSNKNVIEIEVVKGLKEEIELQYRDKNQNVKGIKKVKVEYDWKPPVSNHYNVFGHSFDKCSKRVRTVEEIAKENEEKTKQVEEREFNVLQNRFKRPMRITENNRNYTGAVNGNVEKVDISRNKVWKQKQQDVRNNGVPGRDKSSVDKNFEEEFPPLRTEKQVKNMGKVMKNTNKYSVLDRIGDDDQQELNSLKDKMLVDKYLNLKLQLNSEEIKNWSQEMIKYFKRAWDADREKEKMKG</sequence>
<proteinExistence type="predicted"/>
<name>A0ABQ5DGV3_9ASTR</name>
<accession>A0ABQ5DGV3</accession>
<evidence type="ECO:0000313" key="3">
    <source>
        <dbReference type="EMBL" id="GJT38456.1"/>
    </source>
</evidence>
<dbReference type="EMBL" id="BQNB010015305">
    <property type="protein sequence ID" value="GJT38456.1"/>
    <property type="molecule type" value="Genomic_DNA"/>
</dbReference>
<comment type="caution">
    <text evidence="3">The sequence shown here is derived from an EMBL/GenBank/DDBJ whole genome shotgun (WGS) entry which is preliminary data.</text>
</comment>
<reference evidence="3" key="2">
    <citation type="submission" date="2022-01" db="EMBL/GenBank/DDBJ databases">
        <authorList>
            <person name="Yamashiro T."/>
            <person name="Shiraishi A."/>
            <person name="Satake H."/>
            <person name="Nakayama K."/>
        </authorList>
    </citation>
    <scope>NUCLEOTIDE SEQUENCE</scope>
</reference>
<feature type="region of interest" description="Disordered" evidence="2">
    <location>
        <begin position="211"/>
        <end position="231"/>
    </location>
</feature>
<evidence type="ECO:0000313" key="4">
    <source>
        <dbReference type="Proteomes" id="UP001151760"/>
    </source>
</evidence>
<protein>
    <submittedName>
        <fullName evidence="3">Uncharacterized protein</fullName>
    </submittedName>
</protein>
<reference evidence="3" key="1">
    <citation type="journal article" date="2022" name="Int. J. Mol. Sci.">
        <title>Draft Genome of Tanacetum Coccineum: Genomic Comparison of Closely Related Tanacetum-Family Plants.</title>
        <authorList>
            <person name="Yamashiro T."/>
            <person name="Shiraishi A."/>
            <person name="Nakayama K."/>
            <person name="Satake H."/>
        </authorList>
    </citation>
    <scope>NUCLEOTIDE SEQUENCE</scope>
</reference>
<keyword evidence="1" id="KW-0175">Coiled coil</keyword>
<evidence type="ECO:0000256" key="2">
    <source>
        <dbReference type="SAM" id="MobiDB-lite"/>
    </source>
</evidence>
<dbReference type="Proteomes" id="UP001151760">
    <property type="component" value="Unassembled WGS sequence"/>
</dbReference>
<gene>
    <name evidence="3" type="ORF">Tco_0938321</name>
</gene>
<evidence type="ECO:0000256" key="1">
    <source>
        <dbReference type="SAM" id="Coils"/>
    </source>
</evidence>
<feature type="coiled-coil region" evidence="1">
    <location>
        <begin position="149"/>
        <end position="177"/>
    </location>
</feature>
<organism evidence="3 4">
    <name type="scientific">Tanacetum coccineum</name>
    <dbReference type="NCBI Taxonomy" id="301880"/>
    <lineage>
        <taxon>Eukaryota</taxon>
        <taxon>Viridiplantae</taxon>
        <taxon>Streptophyta</taxon>
        <taxon>Embryophyta</taxon>
        <taxon>Tracheophyta</taxon>
        <taxon>Spermatophyta</taxon>
        <taxon>Magnoliopsida</taxon>
        <taxon>eudicotyledons</taxon>
        <taxon>Gunneridae</taxon>
        <taxon>Pentapetalae</taxon>
        <taxon>asterids</taxon>
        <taxon>campanulids</taxon>
        <taxon>Asterales</taxon>
        <taxon>Asteraceae</taxon>
        <taxon>Asteroideae</taxon>
        <taxon>Anthemideae</taxon>
        <taxon>Anthemidinae</taxon>
        <taxon>Tanacetum</taxon>
    </lineage>
</organism>
<keyword evidence="4" id="KW-1185">Reference proteome</keyword>
<feature type="region of interest" description="Disordered" evidence="2">
    <location>
        <begin position="1"/>
        <end position="22"/>
    </location>
</feature>